<comment type="function">
    <text evidence="9">Catalyzes the formation of acetyl phosphate from acetate and ATP. Can also catalyze the reverse reaction.</text>
</comment>
<keyword evidence="5 9" id="KW-0547">Nucleotide-binding</keyword>
<evidence type="ECO:0000256" key="6">
    <source>
        <dbReference type="ARBA" id="ARBA00022777"/>
    </source>
</evidence>
<feature type="binding site" evidence="9">
    <location>
        <begin position="182"/>
        <end position="186"/>
    </location>
    <ligand>
        <name>ATP</name>
        <dbReference type="ChEBI" id="CHEBI:30616"/>
    </ligand>
</feature>
<evidence type="ECO:0000256" key="2">
    <source>
        <dbReference type="ARBA" id="ARBA00022490"/>
    </source>
</evidence>
<comment type="subcellular location">
    <subcellularLocation>
        <location evidence="9">Cytoplasm</location>
    </subcellularLocation>
</comment>
<comment type="caution">
    <text evidence="11">The sequence shown here is derived from an EMBL/GenBank/DDBJ whole genome shotgun (WGS) entry which is preliminary data.</text>
</comment>
<sequence length="374" mass="39403">MAVARMTGTVLVADAGSSSFHLAVLDADDRVVASRDFDAPPDEGADRMIRSFLDDAPAVDACGHRVVHGGPDVTHPTAVDQTVRARLQAAVGLAPLHMPPALAALDAARALLPGVPHVACPDTAFHRQLPEPARTYALPRELTRRHGLRRYGFHGLSYAHALRRTTELLGASPTDLQLLLTHLGGGCSACAVRNGRSVDTTMGMTPSEGLPMSSRSGTVDPGMLLWLQDETGTDPRRTARLLDRESGLLGVSGTSGDTRELVRARADGDPDAALALAVLTLGVRRGLAAMAASLDRVDALVFTGEIGQDQPEVREEVAAGLRVLGIEGGLTAVDDPREPTVVSRPGATVPVLVVPTGEIHEVARQTRACLETDR</sequence>
<evidence type="ECO:0000256" key="10">
    <source>
        <dbReference type="RuleBase" id="RU003835"/>
    </source>
</evidence>
<evidence type="ECO:0000313" key="11">
    <source>
        <dbReference type="EMBL" id="GHI27323.1"/>
    </source>
</evidence>
<keyword evidence="8 9" id="KW-0460">Magnesium</keyword>
<dbReference type="EMBL" id="BNDW01000117">
    <property type="protein sequence ID" value="GHI27323.1"/>
    <property type="molecule type" value="Genomic_DNA"/>
</dbReference>
<comment type="subunit">
    <text evidence="9">Homodimer.</text>
</comment>
<reference evidence="11" key="1">
    <citation type="submission" date="2024-05" db="EMBL/GenBank/DDBJ databases">
        <title>Whole genome shotgun sequence of Streptomyces hydrogenans NBRC 13475.</title>
        <authorList>
            <person name="Komaki H."/>
            <person name="Tamura T."/>
        </authorList>
    </citation>
    <scope>NUCLEOTIDE SEQUENCE</scope>
    <source>
        <strain evidence="11">NBRC 13475</strain>
    </source>
</reference>
<keyword evidence="4 9" id="KW-0479">Metal-binding</keyword>
<dbReference type="PROSITE" id="PS01076">
    <property type="entry name" value="ACETATE_KINASE_2"/>
    <property type="match status" value="1"/>
</dbReference>
<feature type="binding site" evidence="9">
    <location>
        <begin position="257"/>
        <end position="259"/>
    </location>
    <ligand>
        <name>ATP</name>
        <dbReference type="ChEBI" id="CHEBI:30616"/>
    </ligand>
</feature>
<comment type="cofactor">
    <cofactor evidence="9">
        <name>Mg(2+)</name>
        <dbReference type="ChEBI" id="CHEBI:18420"/>
    </cofactor>
    <cofactor evidence="9">
        <name>Mn(2+)</name>
        <dbReference type="ChEBI" id="CHEBI:29035"/>
    </cofactor>
    <text evidence="9">Mg(2+). Can also accept Mn(2+).</text>
</comment>
<comment type="catalytic activity">
    <reaction evidence="9">
        <text>acetate + ATP = acetyl phosphate + ADP</text>
        <dbReference type="Rhea" id="RHEA:11352"/>
        <dbReference type="ChEBI" id="CHEBI:22191"/>
        <dbReference type="ChEBI" id="CHEBI:30089"/>
        <dbReference type="ChEBI" id="CHEBI:30616"/>
        <dbReference type="ChEBI" id="CHEBI:456216"/>
        <dbReference type="EC" id="2.7.2.1"/>
    </reaction>
</comment>
<name>A0ABQ3PQN1_9ACTN</name>
<evidence type="ECO:0000256" key="3">
    <source>
        <dbReference type="ARBA" id="ARBA00022679"/>
    </source>
</evidence>
<accession>A0ABQ3PQN1</accession>
<protein>
    <recommendedName>
        <fullName evidence="9">Acetate kinase</fullName>
        <ecNumber evidence="9">2.7.2.1</ecNumber>
    </recommendedName>
    <alternativeName>
        <fullName evidence="9">Acetokinase</fullName>
    </alternativeName>
</protein>
<evidence type="ECO:0000256" key="8">
    <source>
        <dbReference type="ARBA" id="ARBA00022842"/>
    </source>
</evidence>
<dbReference type="PANTHER" id="PTHR21060">
    <property type="entry name" value="ACETATE KINASE"/>
    <property type="match status" value="1"/>
</dbReference>
<evidence type="ECO:0000256" key="9">
    <source>
        <dbReference type="HAMAP-Rule" id="MF_00020"/>
    </source>
</evidence>
<feature type="binding site" evidence="9">
    <location>
        <position position="65"/>
    </location>
    <ligand>
        <name>substrate</name>
    </ligand>
</feature>
<feature type="site" description="Transition state stabilizer" evidence="9">
    <location>
        <position position="215"/>
    </location>
</feature>
<dbReference type="EC" id="2.7.2.1" evidence="9"/>
<dbReference type="InterPro" id="IPR000890">
    <property type="entry name" value="Aliphatic_acid_kin_short-chain"/>
</dbReference>
<keyword evidence="6 9" id="KW-0418">Kinase</keyword>
<keyword evidence="3 9" id="KW-0808">Transferase</keyword>
<comment type="similarity">
    <text evidence="1 9 10">Belongs to the acetokinase family.</text>
</comment>
<evidence type="ECO:0000256" key="4">
    <source>
        <dbReference type="ARBA" id="ARBA00022723"/>
    </source>
</evidence>
<comment type="caution">
    <text evidence="9">Lacks conserved residue(s) required for the propagation of feature annotation.</text>
</comment>
<gene>
    <name evidence="11" type="primary">ackA_2</name>
    <name evidence="9" type="synonym">ackA</name>
    <name evidence="11" type="ORF">Shyd_86940</name>
</gene>
<proteinExistence type="inferred from homology"/>
<evidence type="ECO:0000313" key="12">
    <source>
        <dbReference type="Proteomes" id="UP001052739"/>
    </source>
</evidence>
<keyword evidence="2 9" id="KW-0963">Cytoplasm</keyword>
<keyword evidence="7 9" id="KW-0067">ATP-binding</keyword>
<dbReference type="Gene3D" id="3.30.420.40">
    <property type="match status" value="2"/>
</dbReference>
<evidence type="ECO:0000256" key="7">
    <source>
        <dbReference type="ARBA" id="ARBA00022840"/>
    </source>
</evidence>
<dbReference type="HAMAP" id="MF_00020">
    <property type="entry name" value="Acetate_kinase"/>
    <property type="match status" value="1"/>
</dbReference>
<feature type="site" description="Transition state stabilizer" evidence="9">
    <location>
        <position position="154"/>
    </location>
</feature>
<dbReference type="Pfam" id="PF00871">
    <property type="entry name" value="Acetate_kinase"/>
    <property type="match status" value="1"/>
</dbReference>
<dbReference type="InterPro" id="IPR043129">
    <property type="entry name" value="ATPase_NBD"/>
</dbReference>
<feature type="binding site" evidence="9">
    <location>
        <position position="358"/>
    </location>
    <ligand>
        <name>Mg(2+)</name>
        <dbReference type="ChEBI" id="CHEBI:18420"/>
    </ligand>
</feature>
<feature type="active site" description="Proton donor/acceptor" evidence="9">
    <location>
        <position position="122"/>
    </location>
</feature>
<dbReference type="Proteomes" id="UP001052739">
    <property type="component" value="Unassembled WGS sequence"/>
</dbReference>
<dbReference type="SUPFAM" id="SSF53067">
    <property type="entry name" value="Actin-like ATPase domain"/>
    <property type="match status" value="2"/>
</dbReference>
<evidence type="ECO:0000256" key="5">
    <source>
        <dbReference type="ARBA" id="ARBA00022741"/>
    </source>
</evidence>
<organism evidence="11 12">
    <name type="scientific">Streptomyces hydrogenans</name>
    <dbReference type="NCBI Taxonomy" id="1873719"/>
    <lineage>
        <taxon>Bacteria</taxon>
        <taxon>Bacillati</taxon>
        <taxon>Actinomycetota</taxon>
        <taxon>Actinomycetes</taxon>
        <taxon>Kitasatosporales</taxon>
        <taxon>Streptomycetaceae</taxon>
        <taxon>Streptomyces</taxon>
    </lineage>
</organism>
<comment type="pathway">
    <text evidence="9">Metabolic intermediate biosynthesis; acetyl-CoA biosynthesis; acetyl-CoA from acetate: step 1/2.</text>
</comment>
<dbReference type="InterPro" id="IPR023865">
    <property type="entry name" value="Aliphatic_acid_kinase_CS"/>
</dbReference>
<evidence type="ECO:0000256" key="1">
    <source>
        <dbReference type="ARBA" id="ARBA00008748"/>
    </source>
</evidence>
<keyword evidence="12" id="KW-1185">Reference proteome</keyword>
<dbReference type="InterPro" id="IPR004372">
    <property type="entry name" value="Ac/propionate_kinase"/>
</dbReference>
<dbReference type="PIRSF" id="PIRSF000722">
    <property type="entry name" value="Acetate_prop_kin"/>
    <property type="match status" value="1"/>
</dbReference>
<dbReference type="PRINTS" id="PR00471">
    <property type="entry name" value="ACETATEKNASE"/>
</dbReference>
<dbReference type="GO" id="GO:0016301">
    <property type="term" value="F:kinase activity"/>
    <property type="evidence" value="ECO:0007669"/>
    <property type="project" value="UniProtKB-KW"/>
</dbReference>
<dbReference type="PANTHER" id="PTHR21060:SF21">
    <property type="entry name" value="ACETATE KINASE"/>
    <property type="match status" value="1"/>
</dbReference>